<name>A0A9W9ZLL1_9CNID</name>
<dbReference type="AlphaFoldDB" id="A0A9W9ZLL1"/>
<dbReference type="EMBL" id="MU825894">
    <property type="protein sequence ID" value="KAJ7383867.1"/>
    <property type="molecule type" value="Genomic_DNA"/>
</dbReference>
<evidence type="ECO:0000313" key="1">
    <source>
        <dbReference type="EMBL" id="KAJ7383867.1"/>
    </source>
</evidence>
<comment type="caution">
    <text evidence="1">The sequence shown here is derived from an EMBL/GenBank/DDBJ whole genome shotgun (WGS) entry which is preliminary data.</text>
</comment>
<evidence type="ECO:0000313" key="2">
    <source>
        <dbReference type="Proteomes" id="UP001163046"/>
    </source>
</evidence>
<dbReference type="OrthoDB" id="10051671at2759"/>
<gene>
    <name evidence="1" type="ORF">OS493_025743</name>
</gene>
<accession>A0A9W9ZLL1</accession>
<keyword evidence="2" id="KW-1185">Reference proteome</keyword>
<proteinExistence type="predicted"/>
<protein>
    <submittedName>
        <fullName evidence="1">Uncharacterized protein</fullName>
    </submittedName>
</protein>
<reference evidence="1" key="1">
    <citation type="submission" date="2023-01" db="EMBL/GenBank/DDBJ databases">
        <title>Genome assembly of the deep-sea coral Lophelia pertusa.</title>
        <authorList>
            <person name="Herrera S."/>
            <person name="Cordes E."/>
        </authorList>
    </citation>
    <scope>NUCLEOTIDE SEQUENCE</scope>
    <source>
        <strain evidence="1">USNM1676648</strain>
        <tissue evidence="1">Polyp</tissue>
    </source>
</reference>
<sequence length="109" mass="12458">MTKLGFIRTTKYKDFASFHFYSRHFQMPGSNITLTGVSAWAKRPFPEQEIFVIGDSYNPYRGWTQGAIQSADNALLEGWQVQGTTSSQKKLAASLSELMRDPLRDLQRH</sequence>
<organism evidence="1 2">
    <name type="scientific">Desmophyllum pertusum</name>
    <dbReference type="NCBI Taxonomy" id="174260"/>
    <lineage>
        <taxon>Eukaryota</taxon>
        <taxon>Metazoa</taxon>
        <taxon>Cnidaria</taxon>
        <taxon>Anthozoa</taxon>
        <taxon>Hexacorallia</taxon>
        <taxon>Scleractinia</taxon>
        <taxon>Caryophylliina</taxon>
        <taxon>Caryophylliidae</taxon>
        <taxon>Desmophyllum</taxon>
    </lineage>
</organism>
<dbReference type="Proteomes" id="UP001163046">
    <property type="component" value="Unassembled WGS sequence"/>
</dbReference>